<reference evidence="2 3" key="1">
    <citation type="submission" date="2020-03" db="EMBL/GenBank/DDBJ databases">
        <title>Draft Genome Sequence of Cudoniella acicularis.</title>
        <authorList>
            <person name="Buettner E."/>
            <person name="Kellner H."/>
        </authorList>
    </citation>
    <scope>NUCLEOTIDE SEQUENCE [LARGE SCALE GENOMIC DNA]</scope>
    <source>
        <strain evidence="2 3">DSM 108380</strain>
    </source>
</reference>
<dbReference type="AlphaFoldDB" id="A0A8H4W7Y4"/>
<sequence length="145" mass="15987">MTTSLMPWEVQYQSRLNLRRTSLPPQPQFQPQTQYKPYRNPVPTHMSGHAPGPGPPPPPPPAPAPAPAPNNPSPSPVSTITSTAMPWEEKQPYQTDLRPVSPPTQPSTPTQSAGEGLILRRPTMGESRRMKQKALLELMVRGDLE</sequence>
<evidence type="ECO:0000313" key="3">
    <source>
        <dbReference type="Proteomes" id="UP000566819"/>
    </source>
</evidence>
<proteinExistence type="predicted"/>
<protein>
    <submittedName>
        <fullName evidence="2">Uncharacterized protein</fullName>
    </submittedName>
</protein>
<keyword evidence="3" id="KW-1185">Reference proteome</keyword>
<feature type="region of interest" description="Disordered" evidence="1">
    <location>
        <begin position="19"/>
        <end position="130"/>
    </location>
</feature>
<accession>A0A8H4W7Y4</accession>
<gene>
    <name evidence="2" type="ORF">G7Y89_g841</name>
</gene>
<dbReference type="Proteomes" id="UP000566819">
    <property type="component" value="Unassembled WGS sequence"/>
</dbReference>
<comment type="caution">
    <text evidence="2">The sequence shown here is derived from an EMBL/GenBank/DDBJ whole genome shotgun (WGS) entry which is preliminary data.</text>
</comment>
<feature type="compositionally biased region" description="Pro residues" evidence="1">
    <location>
        <begin position="52"/>
        <end position="75"/>
    </location>
</feature>
<organism evidence="2 3">
    <name type="scientific">Cudoniella acicularis</name>
    <dbReference type="NCBI Taxonomy" id="354080"/>
    <lineage>
        <taxon>Eukaryota</taxon>
        <taxon>Fungi</taxon>
        <taxon>Dikarya</taxon>
        <taxon>Ascomycota</taxon>
        <taxon>Pezizomycotina</taxon>
        <taxon>Leotiomycetes</taxon>
        <taxon>Helotiales</taxon>
        <taxon>Tricladiaceae</taxon>
        <taxon>Cudoniella</taxon>
    </lineage>
</organism>
<dbReference type="EMBL" id="JAAMPI010000030">
    <property type="protein sequence ID" value="KAF4637227.1"/>
    <property type="molecule type" value="Genomic_DNA"/>
</dbReference>
<name>A0A8H4W7Y4_9HELO</name>
<evidence type="ECO:0000256" key="1">
    <source>
        <dbReference type="SAM" id="MobiDB-lite"/>
    </source>
</evidence>
<evidence type="ECO:0000313" key="2">
    <source>
        <dbReference type="EMBL" id="KAF4637227.1"/>
    </source>
</evidence>